<reference evidence="3 4" key="1">
    <citation type="submission" date="2019-06" db="EMBL/GenBank/DDBJ databases">
        <title>Sequencing the genomes of 1000 actinobacteria strains.</title>
        <authorList>
            <person name="Klenk H.-P."/>
        </authorList>
    </citation>
    <scope>NUCLEOTIDE SEQUENCE [LARGE SCALE GENOMIC DNA]</scope>
    <source>
        <strain evidence="3 4">DSM 45928</strain>
    </source>
</reference>
<dbReference type="InterPro" id="IPR010982">
    <property type="entry name" value="Lambda_DNA-bd_dom_sf"/>
</dbReference>
<dbReference type="GO" id="GO:0003700">
    <property type="term" value="F:DNA-binding transcription factor activity"/>
    <property type="evidence" value="ECO:0007669"/>
    <property type="project" value="TreeGrafter"/>
</dbReference>
<feature type="domain" description="HTH cro/C1-type" evidence="2">
    <location>
        <begin position="12"/>
        <end position="67"/>
    </location>
</feature>
<dbReference type="Gene3D" id="1.25.40.10">
    <property type="entry name" value="Tetratricopeptide repeat domain"/>
    <property type="match status" value="1"/>
</dbReference>
<dbReference type="AlphaFoldDB" id="A0A543ARC8"/>
<dbReference type="InterPro" id="IPR050807">
    <property type="entry name" value="TransReg_Diox_bact_type"/>
</dbReference>
<evidence type="ECO:0000259" key="2">
    <source>
        <dbReference type="PROSITE" id="PS50943"/>
    </source>
</evidence>
<dbReference type="OrthoDB" id="3504495at2"/>
<proteinExistence type="predicted"/>
<dbReference type="CDD" id="cd00093">
    <property type="entry name" value="HTH_XRE"/>
    <property type="match status" value="1"/>
</dbReference>
<dbReference type="PROSITE" id="PS50943">
    <property type="entry name" value="HTH_CROC1"/>
    <property type="match status" value="1"/>
</dbReference>
<dbReference type="SUPFAM" id="SSF47413">
    <property type="entry name" value="lambda repressor-like DNA-binding domains"/>
    <property type="match status" value="1"/>
</dbReference>
<evidence type="ECO:0000256" key="1">
    <source>
        <dbReference type="ARBA" id="ARBA00023125"/>
    </source>
</evidence>
<keyword evidence="4" id="KW-1185">Reference proteome</keyword>
<dbReference type="PANTHER" id="PTHR46797">
    <property type="entry name" value="HTH-TYPE TRANSCRIPTIONAL REGULATOR"/>
    <property type="match status" value="1"/>
</dbReference>
<dbReference type="SMART" id="SM00530">
    <property type="entry name" value="HTH_XRE"/>
    <property type="match status" value="1"/>
</dbReference>
<organism evidence="3 4">
    <name type="scientific">Stackebrandtia endophytica</name>
    <dbReference type="NCBI Taxonomy" id="1496996"/>
    <lineage>
        <taxon>Bacteria</taxon>
        <taxon>Bacillati</taxon>
        <taxon>Actinomycetota</taxon>
        <taxon>Actinomycetes</taxon>
        <taxon>Glycomycetales</taxon>
        <taxon>Glycomycetaceae</taxon>
        <taxon>Stackebrandtia</taxon>
    </lineage>
</organism>
<dbReference type="EMBL" id="VFOW01000001">
    <property type="protein sequence ID" value="TQL75132.1"/>
    <property type="molecule type" value="Genomic_DNA"/>
</dbReference>
<keyword evidence="1" id="KW-0238">DNA-binding</keyword>
<protein>
    <submittedName>
        <fullName evidence="3">Transcriptional regulator with XRE-family HTH domain</fullName>
    </submittedName>
</protein>
<name>A0A543ARC8_9ACTN</name>
<accession>A0A543ARC8</accession>
<evidence type="ECO:0000313" key="4">
    <source>
        <dbReference type="Proteomes" id="UP000317043"/>
    </source>
</evidence>
<dbReference type="InParanoid" id="A0A543ARC8"/>
<dbReference type="Proteomes" id="UP000317043">
    <property type="component" value="Unassembled WGS sequence"/>
</dbReference>
<dbReference type="InterPro" id="IPR001387">
    <property type="entry name" value="Cro/C1-type_HTH"/>
</dbReference>
<gene>
    <name evidence="3" type="ORF">FB566_0625</name>
</gene>
<dbReference type="Pfam" id="PF13560">
    <property type="entry name" value="HTH_31"/>
    <property type="match status" value="1"/>
</dbReference>
<dbReference type="SUPFAM" id="SSF48452">
    <property type="entry name" value="TPR-like"/>
    <property type="match status" value="1"/>
</dbReference>
<dbReference type="GO" id="GO:0005829">
    <property type="term" value="C:cytosol"/>
    <property type="evidence" value="ECO:0007669"/>
    <property type="project" value="TreeGrafter"/>
</dbReference>
<dbReference type="GO" id="GO:0003677">
    <property type="term" value="F:DNA binding"/>
    <property type="evidence" value="ECO:0007669"/>
    <property type="project" value="UniProtKB-KW"/>
</dbReference>
<dbReference type="PANTHER" id="PTHR46797:SF1">
    <property type="entry name" value="METHYLPHOSPHONATE SYNTHASE"/>
    <property type="match status" value="1"/>
</dbReference>
<dbReference type="InterPro" id="IPR011990">
    <property type="entry name" value="TPR-like_helical_dom_sf"/>
</dbReference>
<comment type="caution">
    <text evidence="3">The sequence shown here is derived from an EMBL/GenBank/DDBJ whole genome shotgun (WGS) entry which is preliminary data.</text>
</comment>
<dbReference type="Gene3D" id="1.10.260.40">
    <property type="entry name" value="lambda repressor-like DNA-binding domains"/>
    <property type="match status" value="1"/>
</dbReference>
<dbReference type="RefSeq" id="WP_142034765.1">
    <property type="nucleotide sequence ID" value="NZ_JBHTGS010000002.1"/>
</dbReference>
<sequence>MEWSDQPIGRRVAYWRQRRGMSQQVFADAIGKSKSWVDKVERGVRRLDKFSVLNEIADALAIDTQQLMGRDVQRRTDAVSCIDQVEVDSIRASLERYERLGKYLGAAPIPATPTPELKKAVAHAWYAYEKANYPVLARTLIDLLRAAPVAEEQAGTSEARAEAAALLTQVYQIASTLLRKLGEPQLSWLAADRAIGAAQRCDDPLLIGIATTRVANALRSLGRFEAALDLNVQVAHGMMSEIGSTAKSDPEAMSVYGALLLQGAMAAALTGDAATTRDLLRAASSAAQLVGDGKNYYWTSFGPTNVELHRAAAFVELGEGRQAIQVHERIPRSALDALVPERRAHHYLDLARACTQVGRLEQAGEALVTADQVAPNEIRCRPLAHDILADLLRRDTGPGSPSVRHLAETMGIAA</sequence>
<evidence type="ECO:0000313" key="3">
    <source>
        <dbReference type="EMBL" id="TQL75132.1"/>
    </source>
</evidence>